<protein>
    <submittedName>
        <fullName evidence="3">Uncharacterized protein</fullName>
    </submittedName>
</protein>
<comment type="caution">
    <text evidence="3">The sequence shown here is derived from an EMBL/GenBank/DDBJ whole genome shotgun (WGS) entry which is preliminary data.</text>
</comment>
<evidence type="ECO:0000313" key="4">
    <source>
        <dbReference type="Proteomes" id="UP000234254"/>
    </source>
</evidence>
<dbReference type="EMBL" id="MSFM01000002">
    <property type="protein sequence ID" value="PKY07059.1"/>
    <property type="molecule type" value="Genomic_DNA"/>
</dbReference>
<feature type="region of interest" description="Disordered" evidence="2">
    <location>
        <begin position="1"/>
        <end position="38"/>
    </location>
</feature>
<feature type="coiled-coil region" evidence="1">
    <location>
        <begin position="148"/>
        <end position="231"/>
    </location>
</feature>
<dbReference type="VEuPathDB" id="FungiDB:P168DRAFT_86859"/>
<accession>A0A2I1DB10</accession>
<dbReference type="Proteomes" id="UP000234254">
    <property type="component" value="Unassembled WGS sequence"/>
</dbReference>
<feature type="compositionally biased region" description="Polar residues" evidence="2">
    <location>
        <begin position="111"/>
        <end position="124"/>
    </location>
</feature>
<keyword evidence="4" id="KW-1185">Reference proteome</keyword>
<dbReference type="AlphaFoldDB" id="A0A2I1DB10"/>
<proteinExistence type="predicted"/>
<keyword evidence="1" id="KW-0175">Coiled coil</keyword>
<name>A0A2I1DB10_ASPC2</name>
<feature type="compositionally biased region" description="Basic and acidic residues" evidence="2">
    <location>
        <begin position="89"/>
        <end position="100"/>
    </location>
</feature>
<reference evidence="3" key="1">
    <citation type="submission" date="2016-12" db="EMBL/GenBank/DDBJ databases">
        <title>The genomes of Aspergillus section Nigri reveals drivers in fungal speciation.</title>
        <authorList>
            <consortium name="DOE Joint Genome Institute"/>
            <person name="Vesth T.C."/>
            <person name="Nybo J."/>
            <person name="Theobald S."/>
            <person name="Brandl J."/>
            <person name="Frisvad J.C."/>
            <person name="Nielsen K.F."/>
            <person name="Lyhne E.K."/>
            <person name="Kogle M.E."/>
            <person name="Kuo A."/>
            <person name="Riley R."/>
            <person name="Clum A."/>
            <person name="Nolan M."/>
            <person name="Lipzen A."/>
            <person name="Salamov A."/>
            <person name="Henrissat B."/>
            <person name="Wiebenga A."/>
            <person name="De vries R.P."/>
            <person name="Grigoriev I.V."/>
            <person name="Mortensen U.H."/>
            <person name="Andersen M.R."/>
            <person name="Baker S.E."/>
        </authorList>
    </citation>
    <scope>NUCLEOTIDE SEQUENCE</scope>
    <source>
        <strain evidence="3">IBT 28561</strain>
    </source>
</reference>
<evidence type="ECO:0000256" key="1">
    <source>
        <dbReference type="SAM" id="Coils"/>
    </source>
</evidence>
<dbReference type="GeneID" id="36549720"/>
<feature type="compositionally biased region" description="Polar residues" evidence="2">
    <location>
        <begin position="15"/>
        <end position="24"/>
    </location>
</feature>
<gene>
    <name evidence="3" type="ORF">P168DRAFT_86859</name>
</gene>
<feature type="coiled-coil region" evidence="1">
    <location>
        <begin position="303"/>
        <end position="366"/>
    </location>
</feature>
<dbReference type="RefSeq" id="XP_024695653.1">
    <property type="nucleotide sequence ID" value="XM_024842191.1"/>
</dbReference>
<feature type="region of interest" description="Disordered" evidence="2">
    <location>
        <begin position="64"/>
        <end position="145"/>
    </location>
</feature>
<dbReference type="OrthoDB" id="3918393at2759"/>
<sequence length="384" mass="43777">MPTMARFGRAKKSPRTNNDANSNLLVAPTSDLPQPPRVNLPHVETELNMHQYNGLFGIESPEQQREPTMVEPSAGWLSPSSSASLTTVERADSNLKHSPDMRIPTEPVTPPSSHHTNGSPNHSNGDAPGTEWSSAVGHAATGKSGRVIHNLQEDIARLTRECGVYRSRAEETQRMNEVFKTQVQNMTERLRNLEQANDTNLQSIARKDRKLDELRAEAQAEKDRRLRAEGETSKANRLMNDTREDFNRQTATLQETAHHYQAQYDVLAKSGQRERADQQKRLKTIRDDYVALKKTHDTRDVNLQRYDELLAEKDREIEATRAKFDQLFQTYESYRNANDEEMRMLIENSRQKEAALDSALASLKETEGRMKWVMRVKDEVKGAE</sequence>
<organism evidence="3 4">
    <name type="scientific">Aspergillus campestris (strain IBT 28561)</name>
    <dbReference type="NCBI Taxonomy" id="1392248"/>
    <lineage>
        <taxon>Eukaryota</taxon>
        <taxon>Fungi</taxon>
        <taxon>Dikarya</taxon>
        <taxon>Ascomycota</taxon>
        <taxon>Pezizomycotina</taxon>
        <taxon>Eurotiomycetes</taxon>
        <taxon>Eurotiomycetidae</taxon>
        <taxon>Eurotiales</taxon>
        <taxon>Aspergillaceae</taxon>
        <taxon>Aspergillus</taxon>
        <taxon>Aspergillus subgen. Circumdati</taxon>
    </lineage>
</organism>
<feature type="compositionally biased region" description="Low complexity" evidence="2">
    <location>
        <begin position="72"/>
        <end position="85"/>
    </location>
</feature>
<evidence type="ECO:0000256" key="2">
    <source>
        <dbReference type="SAM" id="MobiDB-lite"/>
    </source>
</evidence>
<evidence type="ECO:0000313" key="3">
    <source>
        <dbReference type="EMBL" id="PKY07059.1"/>
    </source>
</evidence>